<dbReference type="Proteomes" id="UP000692954">
    <property type="component" value="Unassembled WGS sequence"/>
</dbReference>
<feature type="region of interest" description="Disordered" evidence="2">
    <location>
        <begin position="224"/>
        <end position="256"/>
    </location>
</feature>
<sequence length="480" mass="57642">MLLITDPLELTNSKLEQMELKLTFDVQFLLGIDLNFNSPKIKQAMLNLNIKEDELIQKKYSTFQLTEEESIITEQRFMLHLHQVAQKRKFLIKERNKIKKEELESQKLDQQMIRYYTQNDSLINQNIENAISQLDKKIELQQLKREKNELMMKNKIKELVEDELKQINEQKFKEEEKKRIDKLKQKSLKTVSDRAHHFNQKTEFIAKKHQEQILEQQEKAFQKKREQLESEEQRGFSQSKIKQKEKEQKDFIKQKQTNDRIQQLKQQEIEQCNQLYKKIEQKLNKSHANRIGQQDNYKANIILNQSQFKVEETQKYLEKYIAKQNRFRKNSQNSLTSQTQTSNLKKRKNLKQQIEQQKPDNYSSLDENVQDKKLNRLLQPQLNKNNKSRSLVNLEKVKFQQLEKVNKVLEKQRSGSVVQIQIKEKKDILRDVSRSIFLKKSLYQELQNDITKIKQNVSKDYLVKQISKLDCSDLVQKYIK</sequence>
<organism evidence="3 4">
    <name type="scientific">Paramecium sonneborni</name>
    <dbReference type="NCBI Taxonomy" id="65129"/>
    <lineage>
        <taxon>Eukaryota</taxon>
        <taxon>Sar</taxon>
        <taxon>Alveolata</taxon>
        <taxon>Ciliophora</taxon>
        <taxon>Intramacronucleata</taxon>
        <taxon>Oligohymenophorea</taxon>
        <taxon>Peniculida</taxon>
        <taxon>Parameciidae</taxon>
        <taxon>Paramecium</taxon>
    </lineage>
</organism>
<accession>A0A8S1RBG5</accession>
<feature type="coiled-coil region" evidence="1">
    <location>
        <begin position="262"/>
        <end position="289"/>
    </location>
</feature>
<dbReference type="AlphaFoldDB" id="A0A8S1RBG5"/>
<feature type="compositionally biased region" description="Low complexity" evidence="2">
    <location>
        <begin position="330"/>
        <end position="343"/>
    </location>
</feature>
<evidence type="ECO:0000313" key="3">
    <source>
        <dbReference type="EMBL" id="CAD8125706.1"/>
    </source>
</evidence>
<feature type="compositionally biased region" description="Basic and acidic residues" evidence="2">
    <location>
        <begin position="224"/>
        <end position="234"/>
    </location>
</feature>
<feature type="region of interest" description="Disordered" evidence="2">
    <location>
        <begin position="328"/>
        <end position="365"/>
    </location>
</feature>
<proteinExistence type="predicted"/>
<dbReference type="OrthoDB" id="303844at2759"/>
<protein>
    <submittedName>
        <fullName evidence="3">Uncharacterized protein</fullName>
    </submittedName>
</protein>
<feature type="compositionally biased region" description="Polar residues" evidence="2">
    <location>
        <begin position="351"/>
        <end position="365"/>
    </location>
</feature>
<evidence type="ECO:0000256" key="2">
    <source>
        <dbReference type="SAM" id="MobiDB-lite"/>
    </source>
</evidence>
<dbReference type="EMBL" id="CAJJDN010000161">
    <property type="protein sequence ID" value="CAD8125706.1"/>
    <property type="molecule type" value="Genomic_DNA"/>
</dbReference>
<name>A0A8S1RBG5_9CILI</name>
<reference evidence="3" key="1">
    <citation type="submission" date="2021-01" db="EMBL/GenBank/DDBJ databases">
        <authorList>
            <consortium name="Genoscope - CEA"/>
            <person name="William W."/>
        </authorList>
    </citation>
    <scope>NUCLEOTIDE SEQUENCE</scope>
</reference>
<keyword evidence="1" id="KW-0175">Coiled coil</keyword>
<feature type="coiled-coil region" evidence="1">
    <location>
        <begin position="81"/>
        <end position="177"/>
    </location>
</feature>
<evidence type="ECO:0000313" key="4">
    <source>
        <dbReference type="Proteomes" id="UP000692954"/>
    </source>
</evidence>
<keyword evidence="4" id="KW-1185">Reference proteome</keyword>
<evidence type="ECO:0000256" key="1">
    <source>
        <dbReference type="SAM" id="Coils"/>
    </source>
</evidence>
<comment type="caution">
    <text evidence="3">The sequence shown here is derived from an EMBL/GenBank/DDBJ whole genome shotgun (WGS) entry which is preliminary data.</text>
</comment>
<gene>
    <name evidence="3" type="ORF">PSON_ATCC_30995.1.T1610090</name>
</gene>
<feature type="compositionally biased region" description="Basic and acidic residues" evidence="2">
    <location>
        <begin position="242"/>
        <end position="256"/>
    </location>
</feature>